<evidence type="ECO:0000256" key="1">
    <source>
        <dbReference type="SAM" id="Phobius"/>
    </source>
</evidence>
<dbReference type="AlphaFoldDB" id="A0AAV0CHZ2"/>
<protein>
    <recommendedName>
        <fullName evidence="6">Transmembrane protein</fullName>
    </recommendedName>
</protein>
<organism evidence="2 5">
    <name type="scientific">Cuscuta epithymum</name>
    <dbReference type="NCBI Taxonomy" id="186058"/>
    <lineage>
        <taxon>Eukaryota</taxon>
        <taxon>Viridiplantae</taxon>
        <taxon>Streptophyta</taxon>
        <taxon>Embryophyta</taxon>
        <taxon>Tracheophyta</taxon>
        <taxon>Spermatophyta</taxon>
        <taxon>Magnoliopsida</taxon>
        <taxon>eudicotyledons</taxon>
        <taxon>Gunneridae</taxon>
        <taxon>Pentapetalae</taxon>
        <taxon>asterids</taxon>
        <taxon>lamiids</taxon>
        <taxon>Solanales</taxon>
        <taxon>Convolvulaceae</taxon>
        <taxon>Cuscuteae</taxon>
        <taxon>Cuscuta</taxon>
        <taxon>Cuscuta subgen. Cuscuta</taxon>
    </lineage>
</organism>
<reference evidence="2" key="1">
    <citation type="submission" date="2022-07" db="EMBL/GenBank/DDBJ databases">
        <authorList>
            <person name="Macas J."/>
            <person name="Novak P."/>
            <person name="Neumann P."/>
        </authorList>
    </citation>
    <scope>NUCLEOTIDE SEQUENCE</scope>
</reference>
<evidence type="ECO:0000313" key="2">
    <source>
        <dbReference type="EMBL" id="CAH9074751.1"/>
    </source>
</evidence>
<dbReference type="EMBL" id="CAMAPF010000528">
    <property type="protein sequence ID" value="CAH9117802.1"/>
    <property type="molecule type" value="Genomic_DNA"/>
</dbReference>
<evidence type="ECO:0000313" key="3">
    <source>
        <dbReference type="EMBL" id="CAH9117802.1"/>
    </source>
</evidence>
<comment type="caution">
    <text evidence="2">The sequence shown here is derived from an EMBL/GenBank/DDBJ whole genome shotgun (WGS) entry which is preliminary data.</text>
</comment>
<dbReference type="EMBL" id="CAMAPF010000027">
    <property type="protein sequence ID" value="CAH9074751.1"/>
    <property type="molecule type" value="Genomic_DNA"/>
</dbReference>
<evidence type="ECO:0000313" key="4">
    <source>
        <dbReference type="EMBL" id="CAH9139504.1"/>
    </source>
</evidence>
<feature type="transmembrane region" description="Helical" evidence="1">
    <location>
        <begin position="61"/>
        <end position="85"/>
    </location>
</feature>
<sequence>MSFSVSKILSTERMSFLGLHPLVSLLSLATLSLLYFFRFFSVLGRTESSQFSPASNTLLSLSFPLFSFFYTTSIKYIPFFFHPLISLQFSSTRKAHEWREVPPKTNRRKVSLFSSSLTFKITHNNMSVENQYRYVRM</sequence>
<name>A0AAV0CHZ2_9ASTE</name>
<keyword evidence="1" id="KW-1133">Transmembrane helix</keyword>
<keyword evidence="1" id="KW-0472">Membrane</keyword>
<proteinExistence type="predicted"/>
<evidence type="ECO:0000313" key="5">
    <source>
        <dbReference type="Proteomes" id="UP001152523"/>
    </source>
</evidence>
<accession>A0AAV0CHZ2</accession>
<evidence type="ECO:0008006" key="6">
    <source>
        <dbReference type="Google" id="ProtNLM"/>
    </source>
</evidence>
<gene>
    <name evidence="3" type="ORF">CEPIT_LOCUS22011</name>
    <name evidence="4" type="ORF">CEPIT_LOCUS37635</name>
    <name evidence="2" type="ORF">CEPIT_LOCUS5145</name>
</gene>
<keyword evidence="1" id="KW-0812">Transmembrane</keyword>
<feature type="transmembrane region" description="Helical" evidence="1">
    <location>
        <begin position="21"/>
        <end position="41"/>
    </location>
</feature>
<dbReference type="Proteomes" id="UP001152523">
    <property type="component" value="Unassembled WGS sequence"/>
</dbReference>
<dbReference type="EMBL" id="CAMAPF010001016">
    <property type="protein sequence ID" value="CAH9139504.1"/>
    <property type="molecule type" value="Genomic_DNA"/>
</dbReference>
<keyword evidence="5" id="KW-1185">Reference proteome</keyword>